<sequence length="121" mass="13360">MLVRLRAALAQGMTGVVSGWRRARPAPGHAATEHPAPHHLDVVRAPPAGWSARPRTRALARARASTRGTAPHARAHTPAHRTQTLHFATDHFLLFFTSPLKFVAFNCKTFKIYVLRGLELT</sequence>
<comment type="caution">
    <text evidence="1">The sequence shown here is derived from an EMBL/GenBank/DDBJ whole genome shotgun (WGS) entry which is preliminary data.</text>
</comment>
<dbReference type="EMBL" id="BGZK01001680">
    <property type="protein sequence ID" value="GBP84469.1"/>
    <property type="molecule type" value="Genomic_DNA"/>
</dbReference>
<keyword evidence="2" id="KW-1185">Reference proteome</keyword>
<proteinExistence type="predicted"/>
<dbReference type="AlphaFoldDB" id="A0A4C1ZC05"/>
<name>A0A4C1ZC05_EUMVA</name>
<gene>
    <name evidence="1" type="ORF">EVAR_67475_1</name>
</gene>
<evidence type="ECO:0000313" key="2">
    <source>
        <dbReference type="Proteomes" id="UP000299102"/>
    </source>
</evidence>
<protein>
    <submittedName>
        <fullName evidence="1">Uncharacterized protein</fullName>
    </submittedName>
</protein>
<accession>A0A4C1ZC05</accession>
<dbReference type="OrthoDB" id="7491307at2759"/>
<dbReference type="Proteomes" id="UP000299102">
    <property type="component" value="Unassembled WGS sequence"/>
</dbReference>
<organism evidence="1 2">
    <name type="scientific">Eumeta variegata</name>
    <name type="common">Bagworm moth</name>
    <name type="synonym">Eumeta japonica</name>
    <dbReference type="NCBI Taxonomy" id="151549"/>
    <lineage>
        <taxon>Eukaryota</taxon>
        <taxon>Metazoa</taxon>
        <taxon>Ecdysozoa</taxon>
        <taxon>Arthropoda</taxon>
        <taxon>Hexapoda</taxon>
        <taxon>Insecta</taxon>
        <taxon>Pterygota</taxon>
        <taxon>Neoptera</taxon>
        <taxon>Endopterygota</taxon>
        <taxon>Lepidoptera</taxon>
        <taxon>Glossata</taxon>
        <taxon>Ditrysia</taxon>
        <taxon>Tineoidea</taxon>
        <taxon>Psychidae</taxon>
        <taxon>Oiketicinae</taxon>
        <taxon>Eumeta</taxon>
    </lineage>
</organism>
<reference evidence="1 2" key="1">
    <citation type="journal article" date="2019" name="Commun. Biol.">
        <title>The bagworm genome reveals a unique fibroin gene that provides high tensile strength.</title>
        <authorList>
            <person name="Kono N."/>
            <person name="Nakamura H."/>
            <person name="Ohtoshi R."/>
            <person name="Tomita M."/>
            <person name="Numata K."/>
            <person name="Arakawa K."/>
        </authorList>
    </citation>
    <scope>NUCLEOTIDE SEQUENCE [LARGE SCALE GENOMIC DNA]</scope>
</reference>
<evidence type="ECO:0000313" key="1">
    <source>
        <dbReference type="EMBL" id="GBP84469.1"/>
    </source>
</evidence>